<dbReference type="GO" id="GO:0003676">
    <property type="term" value="F:nucleic acid binding"/>
    <property type="evidence" value="ECO:0007669"/>
    <property type="project" value="InterPro"/>
</dbReference>
<keyword evidence="2 7" id="KW-0378">Hydrolase</keyword>
<dbReference type="Gene3D" id="3.40.50.300">
    <property type="entry name" value="P-loop containing nucleotide triphosphate hydrolases"/>
    <property type="match status" value="2"/>
</dbReference>
<keyword evidence="12" id="KW-1185">Reference proteome</keyword>
<evidence type="ECO:0000256" key="2">
    <source>
        <dbReference type="ARBA" id="ARBA00022801"/>
    </source>
</evidence>
<name>A0A1E2V987_9GAMM</name>
<organism evidence="11 12">
    <name type="scientific">Terasakiispira papahanaumokuakeensis</name>
    <dbReference type="NCBI Taxonomy" id="197479"/>
    <lineage>
        <taxon>Bacteria</taxon>
        <taxon>Pseudomonadati</taxon>
        <taxon>Pseudomonadota</taxon>
        <taxon>Gammaproteobacteria</taxon>
        <taxon>Oceanospirillales</taxon>
        <taxon>Terasakiispira</taxon>
    </lineage>
</organism>
<feature type="domain" description="Helicase C-terminal" evidence="9">
    <location>
        <begin position="240"/>
        <end position="386"/>
    </location>
</feature>
<evidence type="ECO:0000256" key="7">
    <source>
        <dbReference type="RuleBase" id="RU000492"/>
    </source>
</evidence>
<evidence type="ECO:0000256" key="4">
    <source>
        <dbReference type="ARBA" id="ARBA00022840"/>
    </source>
</evidence>
<feature type="short sequence motif" description="Q motif" evidence="6">
    <location>
        <begin position="11"/>
        <end position="39"/>
    </location>
</feature>
<dbReference type="NCBIfam" id="NF008744">
    <property type="entry name" value="PRK11776.1"/>
    <property type="match status" value="1"/>
</dbReference>
<dbReference type="PROSITE" id="PS51195">
    <property type="entry name" value="Q_MOTIF"/>
    <property type="match status" value="1"/>
</dbReference>
<keyword evidence="3 7" id="KW-0347">Helicase</keyword>
<evidence type="ECO:0000256" key="3">
    <source>
        <dbReference type="ARBA" id="ARBA00022806"/>
    </source>
</evidence>
<dbReference type="OrthoDB" id="9805696at2"/>
<keyword evidence="4 7" id="KW-0067">ATP-binding</keyword>
<comment type="similarity">
    <text evidence="5 7">Belongs to the DEAD box helicase family.</text>
</comment>
<dbReference type="GO" id="GO:0016787">
    <property type="term" value="F:hydrolase activity"/>
    <property type="evidence" value="ECO:0007669"/>
    <property type="project" value="UniProtKB-KW"/>
</dbReference>
<evidence type="ECO:0000313" key="12">
    <source>
        <dbReference type="Proteomes" id="UP000094291"/>
    </source>
</evidence>
<protein>
    <submittedName>
        <fullName evidence="11">ATP-dependent RNA helicase DbpA</fullName>
    </submittedName>
</protein>
<dbReference type="SUPFAM" id="SSF52540">
    <property type="entry name" value="P-loop containing nucleoside triphosphate hydrolases"/>
    <property type="match status" value="1"/>
</dbReference>
<dbReference type="InterPro" id="IPR005580">
    <property type="entry name" value="DbpA/CsdA_RNA-bd_dom"/>
</dbReference>
<dbReference type="Gene3D" id="3.30.70.330">
    <property type="match status" value="1"/>
</dbReference>
<accession>A0A1E2V987</accession>
<dbReference type="GO" id="GO:0005829">
    <property type="term" value="C:cytosol"/>
    <property type="evidence" value="ECO:0007669"/>
    <property type="project" value="TreeGrafter"/>
</dbReference>
<sequence>MSDTADSAHSTHFADLGLPSDLTENLASLGYHQMTPIQAQSLPHTLAGRDLLGQGKTGSGKTAAFGLAVLGRLKVERFRVQSLILCPTRELADQVAEELRRLARQMHNVKILTLCGGAPLGPQIHSLSHGAHIIVGTPGRVEQHLGKGTLSLKDLTMLVLDEADRMLDMGFQESLDAIIEATPPQRQTLLFSATFDDAVRPLAESRLRQPVTVSVESVHDQSTIQQHFYAVEGPSSRLDALTQLLLKWQPQSSVVFCNTRQETQEVADALAAKGFSARALHGDMEQRERDQTLLRFAQQSLSILVATDVAARGLDISDLDAVFNYELPRDLDVHIHRIGRTGRAGSHGTAYTLVGPKETFKLATLETRLNETLPLEPLPSAPAKAQAFQAPMVTLEVDAGKKQKIRPGDVVGVLTNSDYGQALLFEQLGKIKVTARSTFVAVARPVAKKALAQLQQASLKGRKVRARRLS</sequence>
<feature type="domain" description="Helicase ATP-binding" evidence="8">
    <location>
        <begin position="42"/>
        <end position="213"/>
    </location>
</feature>
<dbReference type="CDD" id="cd18787">
    <property type="entry name" value="SF2_C_DEAD"/>
    <property type="match status" value="1"/>
</dbReference>
<evidence type="ECO:0000259" key="10">
    <source>
        <dbReference type="PROSITE" id="PS51195"/>
    </source>
</evidence>
<dbReference type="Proteomes" id="UP000094291">
    <property type="component" value="Unassembled WGS sequence"/>
</dbReference>
<dbReference type="CDD" id="cd00268">
    <property type="entry name" value="DEADc"/>
    <property type="match status" value="1"/>
</dbReference>
<keyword evidence="1 7" id="KW-0547">Nucleotide-binding</keyword>
<evidence type="ECO:0000259" key="8">
    <source>
        <dbReference type="PROSITE" id="PS51192"/>
    </source>
</evidence>
<dbReference type="SMART" id="SM00487">
    <property type="entry name" value="DEXDc"/>
    <property type="match status" value="1"/>
</dbReference>
<proteinExistence type="inferred from homology"/>
<dbReference type="InterPro" id="IPR014001">
    <property type="entry name" value="Helicase_ATP-bd"/>
</dbReference>
<dbReference type="EMBL" id="MDTQ01000001">
    <property type="protein sequence ID" value="ODC03537.1"/>
    <property type="molecule type" value="Genomic_DNA"/>
</dbReference>
<dbReference type="PROSITE" id="PS51192">
    <property type="entry name" value="HELICASE_ATP_BIND_1"/>
    <property type="match status" value="1"/>
</dbReference>
<dbReference type="Pfam" id="PF03880">
    <property type="entry name" value="DbpA"/>
    <property type="match status" value="1"/>
</dbReference>
<dbReference type="InterPro" id="IPR011545">
    <property type="entry name" value="DEAD/DEAH_box_helicase_dom"/>
</dbReference>
<dbReference type="RefSeq" id="WP_068997953.1">
    <property type="nucleotide sequence ID" value="NZ_MDTQ01000001.1"/>
</dbReference>
<dbReference type="SMART" id="SM00490">
    <property type="entry name" value="HELICc"/>
    <property type="match status" value="1"/>
</dbReference>
<feature type="domain" description="DEAD-box RNA helicase Q" evidence="10">
    <location>
        <begin position="11"/>
        <end position="39"/>
    </location>
</feature>
<gene>
    <name evidence="11" type="ORF">BFW38_08225</name>
</gene>
<dbReference type="InterPro" id="IPR012677">
    <property type="entry name" value="Nucleotide-bd_a/b_plait_sf"/>
</dbReference>
<dbReference type="InterPro" id="IPR001650">
    <property type="entry name" value="Helicase_C-like"/>
</dbReference>
<dbReference type="InterPro" id="IPR027417">
    <property type="entry name" value="P-loop_NTPase"/>
</dbReference>
<dbReference type="PROSITE" id="PS51194">
    <property type="entry name" value="HELICASE_CTER"/>
    <property type="match status" value="1"/>
</dbReference>
<dbReference type="InterPro" id="IPR044742">
    <property type="entry name" value="DEAD/DEAH_RhlB"/>
</dbReference>
<evidence type="ECO:0000256" key="1">
    <source>
        <dbReference type="ARBA" id="ARBA00022741"/>
    </source>
</evidence>
<dbReference type="InterPro" id="IPR000629">
    <property type="entry name" value="RNA-helicase_DEAD-box_CS"/>
</dbReference>
<dbReference type="PANTHER" id="PTHR47959:SF1">
    <property type="entry name" value="ATP-DEPENDENT RNA HELICASE DBPA"/>
    <property type="match status" value="1"/>
</dbReference>
<dbReference type="AlphaFoldDB" id="A0A1E2V987"/>
<evidence type="ECO:0000259" key="9">
    <source>
        <dbReference type="PROSITE" id="PS51194"/>
    </source>
</evidence>
<evidence type="ECO:0000256" key="5">
    <source>
        <dbReference type="ARBA" id="ARBA00038437"/>
    </source>
</evidence>
<dbReference type="GO" id="GO:0003724">
    <property type="term" value="F:RNA helicase activity"/>
    <property type="evidence" value="ECO:0007669"/>
    <property type="project" value="InterPro"/>
</dbReference>
<dbReference type="InterPro" id="IPR050079">
    <property type="entry name" value="DEAD_box_RNA_helicase"/>
</dbReference>
<comment type="caution">
    <text evidence="11">The sequence shown here is derived from an EMBL/GenBank/DDBJ whole genome shotgun (WGS) entry which is preliminary data.</text>
</comment>
<dbReference type="PANTHER" id="PTHR47959">
    <property type="entry name" value="ATP-DEPENDENT RNA HELICASE RHLE-RELATED"/>
    <property type="match status" value="1"/>
</dbReference>
<dbReference type="InterPro" id="IPR014014">
    <property type="entry name" value="RNA_helicase_DEAD_Q_motif"/>
</dbReference>
<dbReference type="STRING" id="197479.BFW38_08225"/>
<dbReference type="GO" id="GO:0005524">
    <property type="term" value="F:ATP binding"/>
    <property type="evidence" value="ECO:0007669"/>
    <property type="project" value="UniProtKB-KW"/>
</dbReference>
<reference evidence="11 12" key="1">
    <citation type="submission" date="2016-08" db="EMBL/GenBank/DDBJ databases">
        <authorList>
            <person name="Seilhamer J.J."/>
        </authorList>
    </citation>
    <scope>NUCLEOTIDE SEQUENCE [LARGE SCALE GENOMIC DNA]</scope>
    <source>
        <strain evidence="11 12">PH27A</strain>
    </source>
</reference>
<evidence type="ECO:0000256" key="6">
    <source>
        <dbReference type="PROSITE-ProRule" id="PRU00552"/>
    </source>
</evidence>
<dbReference type="Pfam" id="PF00270">
    <property type="entry name" value="DEAD"/>
    <property type="match status" value="1"/>
</dbReference>
<dbReference type="Pfam" id="PF00271">
    <property type="entry name" value="Helicase_C"/>
    <property type="match status" value="1"/>
</dbReference>
<evidence type="ECO:0000313" key="11">
    <source>
        <dbReference type="EMBL" id="ODC03537.1"/>
    </source>
</evidence>
<dbReference type="PROSITE" id="PS00039">
    <property type="entry name" value="DEAD_ATP_HELICASE"/>
    <property type="match status" value="1"/>
</dbReference>